<dbReference type="OrthoDB" id="423559at2759"/>
<evidence type="ECO:0000259" key="8">
    <source>
        <dbReference type="PROSITE" id="PS50089"/>
    </source>
</evidence>
<feature type="compositionally biased region" description="Acidic residues" evidence="7">
    <location>
        <begin position="1005"/>
        <end position="1017"/>
    </location>
</feature>
<dbReference type="SUPFAM" id="SSF52540">
    <property type="entry name" value="P-loop containing nucleoside triphosphate hydrolases"/>
    <property type="match status" value="2"/>
</dbReference>
<name>A0A9P3CF99_9PEZI</name>
<dbReference type="Gene3D" id="3.40.50.10810">
    <property type="entry name" value="Tandem AAA-ATPase domain"/>
    <property type="match status" value="1"/>
</dbReference>
<dbReference type="InterPro" id="IPR001841">
    <property type="entry name" value="Znf_RING"/>
</dbReference>
<dbReference type="GO" id="GO:0005737">
    <property type="term" value="C:cytoplasm"/>
    <property type="evidence" value="ECO:0007669"/>
    <property type="project" value="TreeGrafter"/>
</dbReference>
<feature type="compositionally biased region" description="Basic residues" evidence="7">
    <location>
        <begin position="1042"/>
        <end position="1080"/>
    </location>
</feature>
<dbReference type="Pfam" id="PF00176">
    <property type="entry name" value="SNF2-rel_dom"/>
    <property type="match status" value="1"/>
</dbReference>
<dbReference type="GO" id="GO:0000724">
    <property type="term" value="P:double-strand break repair via homologous recombination"/>
    <property type="evidence" value="ECO:0007669"/>
    <property type="project" value="TreeGrafter"/>
</dbReference>
<dbReference type="PROSITE" id="PS50089">
    <property type="entry name" value="ZF_RING_2"/>
    <property type="match status" value="1"/>
</dbReference>
<evidence type="ECO:0000256" key="7">
    <source>
        <dbReference type="SAM" id="MobiDB-lite"/>
    </source>
</evidence>
<feature type="region of interest" description="Disordered" evidence="7">
    <location>
        <begin position="205"/>
        <end position="355"/>
    </location>
</feature>
<evidence type="ECO:0008006" key="13">
    <source>
        <dbReference type="Google" id="ProtNLM"/>
    </source>
</evidence>
<dbReference type="PROSITE" id="PS51192">
    <property type="entry name" value="HELICASE_ATP_BIND_1"/>
    <property type="match status" value="1"/>
</dbReference>
<keyword evidence="6" id="KW-0862">Zinc</keyword>
<keyword evidence="6" id="KW-0479">Metal-binding</keyword>
<organism evidence="11 12">
    <name type="scientific">Cercospora kikuchii</name>
    <dbReference type="NCBI Taxonomy" id="84275"/>
    <lineage>
        <taxon>Eukaryota</taxon>
        <taxon>Fungi</taxon>
        <taxon>Dikarya</taxon>
        <taxon>Ascomycota</taxon>
        <taxon>Pezizomycotina</taxon>
        <taxon>Dothideomycetes</taxon>
        <taxon>Dothideomycetidae</taxon>
        <taxon>Mycosphaerellales</taxon>
        <taxon>Mycosphaerellaceae</taxon>
        <taxon>Cercospora</taxon>
    </lineage>
</organism>
<dbReference type="InterPro" id="IPR049730">
    <property type="entry name" value="SNF2/RAD54-like_C"/>
</dbReference>
<dbReference type="InterPro" id="IPR014001">
    <property type="entry name" value="Helicase_ATP-bd"/>
</dbReference>
<feature type="compositionally biased region" description="Polar residues" evidence="7">
    <location>
        <begin position="237"/>
        <end position="250"/>
    </location>
</feature>
<dbReference type="CDD" id="cd18793">
    <property type="entry name" value="SF2_C_SNF"/>
    <property type="match status" value="1"/>
</dbReference>
<dbReference type="InterPro" id="IPR050628">
    <property type="entry name" value="SNF2_RAD54_helicase_TF"/>
</dbReference>
<reference evidence="11 12" key="1">
    <citation type="submission" date="2021-01" db="EMBL/GenBank/DDBJ databases">
        <title>Cercospora kikuchii MAFF 305040 whole genome shotgun sequence.</title>
        <authorList>
            <person name="Kashiwa T."/>
            <person name="Suzuki T."/>
        </authorList>
    </citation>
    <scope>NUCLEOTIDE SEQUENCE [LARGE SCALE GENOMIC DNA]</scope>
    <source>
        <strain evidence="11 12">MAFF 305040</strain>
    </source>
</reference>
<evidence type="ECO:0000259" key="9">
    <source>
        <dbReference type="PROSITE" id="PS51192"/>
    </source>
</evidence>
<protein>
    <recommendedName>
        <fullName evidence="13">ATP-dependent helicase</fullName>
    </recommendedName>
</protein>
<feature type="domain" description="RING-type" evidence="8">
    <location>
        <begin position="839"/>
        <end position="891"/>
    </location>
</feature>
<gene>
    <name evidence="11" type="ORF">CKM354_000541200</name>
</gene>
<keyword evidence="6" id="KW-0863">Zinc-finger</keyword>
<proteinExistence type="inferred from homology"/>
<dbReference type="InterPro" id="IPR013083">
    <property type="entry name" value="Znf_RING/FYVE/PHD"/>
</dbReference>
<keyword evidence="3" id="KW-0378">Hydrolase</keyword>
<evidence type="ECO:0000256" key="4">
    <source>
        <dbReference type="ARBA" id="ARBA00022806"/>
    </source>
</evidence>
<dbReference type="GO" id="GO:0008094">
    <property type="term" value="F:ATP-dependent activity, acting on DNA"/>
    <property type="evidence" value="ECO:0007669"/>
    <property type="project" value="TreeGrafter"/>
</dbReference>
<dbReference type="Pfam" id="PF13923">
    <property type="entry name" value="zf-C3HC4_2"/>
    <property type="match status" value="1"/>
</dbReference>
<dbReference type="CDD" id="cd18008">
    <property type="entry name" value="DEXDc_SHPRH-like"/>
    <property type="match status" value="1"/>
</dbReference>
<dbReference type="InterPro" id="IPR001650">
    <property type="entry name" value="Helicase_C-like"/>
</dbReference>
<evidence type="ECO:0000256" key="6">
    <source>
        <dbReference type="PROSITE-ProRule" id="PRU00175"/>
    </source>
</evidence>
<feature type="compositionally biased region" description="Polar residues" evidence="7">
    <location>
        <begin position="145"/>
        <end position="158"/>
    </location>
</feature>
<dbReference type="PANTHER" id="PTHR45626:SF16">
    <property type="entry name" value="ATP-DEPENDENT HELICASE ULS1"/>
    <property type="match status" value="1"/>
</dbReference>
<dbReference type="GO" id="GO:0016787">
    <property type="term" value="F:hydrolase activity"/>
    <property type="evidence" value="ECO:0007669"/>
    <property type="project" value="UniProtKB-KW"/>
</dbReference>
<evidence type="ECO:0000313" key="11">
    <source>
        <dbReference type="EMBL" id="GIZ42132.1"/>
    </source>
</evidence>
<dbReference type="GO" id="GO:0005634">
    <property type="term" value="C:nucleus"/>
    <property type="evidence" value="ECO:0007669"/>
    <property type="project" value="TreeGrafter"/>
</dbReference>
<feature type="compositionally biased region" description="Polar residues" evidence="7">
    <location>
        <begin position="95"/>
        <end position="109"/>
    </location>
</feature>
<dbReference type="RefSeq" id="XP_044656619.1">
    <property type="nucleotide sequence ID" value="XM_044800684.1"/>
</dbReference>
<evidence type="ECO:0000256" key="5">
    <source>
        <dbReference type="ARBA" id="ARBA00022840"/>
    </source>
</evidence>
<accession>A0A9P3CF99</accession>
<dbReference type="SMART" id="SM00184">
    <property type="entry name" value="RING"/>
    <property type="match status" value="1"/>
</dbReference>
<evidence type="ECO:0000256" key="2">
    <source>
        <dbReference type="ARBA" id="ARBA00022741"/>
    </source>
</evidence>
<dbReference type="InterPro" id="IPR027417">
    <property type="entry name" value="P-loop_NTPase"/>
</dbReference>
<dbReference type="GO" id="GO:0008270">
    <property type="term" value="F:zinc ion binding"/>
    <property type="evidence" value="ECO:0007669"/>
    <property type="project" value="UniProtKB-KW"/>
</dbReference>
<feature type="compositionally biased region" description="Basic residues" evidence="7">
    <location>
        <begin position="989"/>
        <end position="999"/>
    </location>
</feature>
<dbReference type="EMBL" id="BOLY01000003">
    <property type="protein sequence ID" value="GIZ42132.1"/>
    <property type="molecule type" value="Genomic_DNA"/>
</dbReference>
<evidence type="ECO:0000313" key="12">
    <source>
        <dbReference type="Proteomes" id="UP000825890"/>
    </source>
</evidence>
<feature type="domain" description="Helicase C-terminal" evidence="10">
    <location>
        <begin position="1115"/>
        <end position="1277"/>
    </location>
</feature>
<dbReference type="SUPFAM" id="SSF57850">
    <property type="entry name" value="RING/U-box"/>
    <property type="match status" value="1"/>
</dbReference>
<dbReference type="Proteomes" id="UP000825890">
    <property type="component" value="Unassembled WGS sequence"/>
</dbReference>
<feature type="compositionally biased region" description="Acidic residues" evidence="7">
    <location>
        <begin position="924"/>
        <end position="962"/>
    </location>
</feature>
<feature type="domain" description="Helicase ATP-binding" evidence="9">
    <location>
        <begin position="490"/>
        <end position="679"/>
    </location>
</feature>
<feature type="compositionally biased region" description="Acidic residues" evidence="7">
    <location>
        <begin position="975"/>
        <end position="984"/>
    </location>
</feature>
<keyword evidence="5" id="KW-0067">ATP-binding</keyword>
<feature type="region of interest" description="Disordered" evidence="7">
    <location>
        <begin position="40"/>
        <end position="171"/>
    </location>
</feature>
<dbReference type="SMART" id="SM00487">
    <property type="entry name" value="DEXDc"/>
    <property type="match status" value="1"/>
</dbReference>
<dbReference type="InterPro" id="IPR000330">
    <property type="entry name" value="SNF2_N"/>
</dbReference>
<keyword evidence="12" id="KW-1185">Reference proteome</keyword>
<sequence length="1304" mass="145804">MDLNDEYDELLDDIVFKGVQIDSLDREDAEFQLKLRELEDEKAELETKKAQLEARLAENSRPQSQPNGHTSQHHHDMNADERGFWNSAIGGRPASTHSSNGNTFANPFSSDGAVPTATTGSGVKRPRPQSSYLQVGESAYKRQTPDVSNAATPTSSEGSYEFVPRDPARDPEHNRLFMRAQQAEDAARKRREALLRDEEFARTLSQQNNAHASSSRPNVQTTIDFGGNYRRPAPQPTADSSSSQRLNQNRGYGAATPHSQAYGRPQVKAEPPTFGTQHQLPRRPRQSSDVVDLTGDSDDDIQEIDPHGYTPNNRQHAPPRSGPLVTTYQMPGAFPNTPNNGMRPAPGPAAYGNPANNLHDPNMWMRLQNAMQNQAQAFRSQLRDVGNLVYGASSSHPWDLDDDDDDDLIYTGVRQTAGYGNYAGNEALYQDRYDAMQHNDPTKTKEEIQELLANIRPDEDMPAHLRVQTPEDLTIRLHKYQEVGLTWLKKQEEGPHKGGILADDMGLGKTIQMLSLMVTRKSEDFRCRTTLIIAPVALLRQWKQEIKDKVKGGRYELSVFTHHGGTKAKDFDQLRSYDVVLTTYGSIASEYKKLEKFALRKKANPAAVPGSTEKVIFLADEAQWYRVILDEAQCIKNRTTQSAKGACRLKAKYRFCVTGTPMMNNVEELFSLIHFLQIKPYCHWEKFRLDFNTPLRSAHEAQRGRAMRQLQILCKSIMLRRTKKSKFEGEPILNLPERSTTVDNPVFDEDEQAFYSALETQSQVQFNKYLRRGTVGQSYSAILVLLLRLRQACCHPHLIKDFGVAAAADMTEDQMLDFAKQLDPQVVERIKATGGNFECPVCYDAVANPAIFIPCGHDTCSECFSKIADPANAIQQGIENENGGARCPNCRGNINAKRLTDFNSFKKVHMPELLSEAERAEMNAADDEEVVSEAEDDSDDDDDDDEGDDVDESSSDEEEEGDVKDKTLGGFIVGSDEEDSDDDDLDRKFRSKKDKKGKAVKREPVDDELEEDDDDLDAPFKPKVEEGVAGPATMGTGIFAGHRSKAKKSKSSKGKGKEAKKKKKGAKGKGKAKEKKKKTKGPVTLADLKKEAAKSTKAKKKYLARLRKTYVGSAKIDKTMEILKEIMEAKEGEKVLIFSQWTSLLDLLEIPIDGEGYGYRRYDGSMTATMRADAVDDFKDDSKNVRVMLVSLKAGNAGLNLNMASQVIILDPFWNPYIEEQAIDRAHRIGQLRPVTVHRVLIQGTVEDRIIELQEKKRTLISEALDEQSAANIARLGVQELAYLFGVTGDPTQQVDYHAANGRR</sequence>
<dbReference type="Pfam" id="PF00271">
    <property type="entry name" value="Helicase_C"/>
    <property type="match status" value="1"/>
</dbReference>
<evidence type="ECO:0000256" key="3">
    <source>
        <dbReference type="ARBA" id="ARBA00022801"/>
    </source>
</evidence>
<keyword evidence="4" id="KW-0347">Helicase</keyword>
<dbReference type="PROSITE" id="PS51194">
    <property type="entry name" value="HELICASE_CTER"/>
    <property type="match status" value="1"/>
</dbReference>
<evidence type="ECO:0000256" key="1">
    <source>
        <dbReference type="ARBA" id="ARBA00007025"/>
    </source>
</evidence>
<feature type="compositionally biased region" description="Basic and acidic residues" evidence="7">
    <location>
        <begin position="40"/>
        <end position="58"/>
    </location>
</feature>
<dbReference type="GO" id="GO:0005524">
    <property type="term" value="F:ATP binding"/>
    <property type="evidence" value="ECO:0007669"/>
    <property type="project" value="UniProtKB-KW"/>
</dbReference>
<dbReference type="Gene3D" id="3.30.40.10">
    <property type="entry name" value="Zinc/RING finger domain, C3HC4 (zinc finger)"/>
    <property type="match status" value="1"/>
</dbReference>
<comment type="similarity">
    <text evidence="1">Belongs to the SNF2/RAD54 helicase family.</text>
</comment>
<feature type="region of interest" description="Disordered" evidence="7">
    <location>
        <begin position="922"/>
        <end position="1081"/>
    </location>
</feature>
<keyword evidence="2" id="KW-0547">Nucleotide-binding</keyword>
<dbReference type="GeneID" id="68290987"/>
<dbReference type="PANTHER" id="PTHR45626">
    <property type="entry name" value="TRANSCRIPTION TERMINATION FACTOR 2-RELATED"/>
    <property type="match status" value="1"/>
</dbReference>
<evidence type="ECO:0000259" key="10">
    <source>
        <dbReference type="PROSITE" id="PS51194"/>
    </source>
</evidence>
<dbReference type="Gene3D" id="3.40.50.300">
    <property type="entry name" value="P-loop containing nucleotide triphosphate hydrolases"/>
    <property type="match status" value="1"/>
</dbReference>
<feature type="compositionally biased region" description="Basic and acidic residues" evidence="7">
    <location>
        <begin position="73"/>
        <end position="83"/>
    </location>
</feature>
<dbReference type="InterPro" id="IPR038718">
    <property type="entry name" value="SNF2-like_sf"/>
</dbReference>
<feature type="compositionally biased region" description="Polar residues" evidence="7">
    <location>
        <begin position="205"/>
        <end position="223"/>
    </location>
</feature>
<feature type="compositionally biased region" description="Polar residues" evidence="7">
    <location>
        <begin position="60"/>
        <end position="70"/>
    </location>
</feature>
<dbReference type="SMART" id="SM00490">
    <property type="entry name" value="HELICc"/>
    <property type="match status" value="1"/>
</dbReference>
<dbReference type="GO" id="GO:0004386">
    <property type="term" value="F:helicase activity"/>
    <property type="evidence" value="ECO:0007669"/>
    <property type="project" value="UniProtKB-KW"/>
</dbReference>
<comment type="caution">
    <text evidence="11">The sequence shown here is derived from an EMBL/GenBank/DDBJ whole genome shotgun (WGS) entry which is preliminary data.</text>
</comment>